<feature type="signal peptide" evidence="1">
    <location>
        <begin position="1"/>
        <end position="23"/>
    </location>
</feature>
<evidence type="ECO:0008006" key="4">
    <source>
        <dbReference type="Google" id="ProtNLM"/>
    </source>
</evidence>
<keyword evidence="1" id="KW-0732">Signal</keyword>
<reference evidence="3" key="1">
    <citation type="submission" date="2023-07" db="EMBL/GenBank/DDBJ databases">
        <title>Christiangramia sp. SM2212., a novel bacterium of the family Flavobacteriaceae isolated from the sea sediment.</title>
        <authorList>
            <person name="Wang J."/>
            <person name="Zhang X."/>
        </authorList>
    </citation>
    <scope>NUCLEOTIDE SEQUENCE [LARGE SCALE GENOMIC DNA]</scope>
    <source>
        <strain evidence="3">SM2212</strain>
    </source>
</reference>
<evidence type="ECO:0000256" key="1">
    <source>
        <dbReference type="SAM" id="SignalP"/>
    </source>
</evidence>
<evidence type="ECO:0000313" key="2">
    <source>
        <dbReference type="EMBL" id="MDR5590611.1"/>
    </source>
</evidence>
<feature type="chain" id="PRO_5045606624" description="Thrombospondin type 3 repeat-containing protein" evidence="1">
    <location>
        <begin position="24"/>
        <end position="526"/>
    </location>
</feature>
<sequence>MKIFNRYIAFIAIVAMLFTSCSKDENNPSASDDPSASGTVELTFGALLNDLANRAASVNKDHFDQVPDCADSEPAVARIGFSYGGSDYEVDVDILSDETGYFTDYSEELKIPVANNSSVEVTLNSFMVYDGDPEVDGELIWIAPIAAFEGQFDGYVDNALPFSFDVSDGTKPYIDVEVLCFDRRMVNEYGYVFFDLMPEVIYPLCLFVNYCDENGRHYVADYSVDLFYATGEDRVQLYDHTTAAAMATTGEYSEGEYYADPLCLVVPGPVPNLSDDAPYLYLVIYPEDWDGTGDIDNSPIGEIPISWEMVDGLLNGDGTTNEYWHLLIGECEGALTGDGSGGGGTGDNDLDDDGVTNDIDKCPNTPAGAIVNAVGCPDTDGDGIYDNEDGCPNENPTTDVDGDGCEDENGSGPVACLPEPNTSLSCTTASFTGDVSSNLPLDLMLGSTTIGTMTVEIVSGNIEVGVALLVAEGYVIDDVEISIGDEIQCYDETDFPGTGLYTLDGSSDFSYTLTDLSIRINVCPSE</sequence>
<dbReference type="EMBL" id="JAVJIU010000003">
    <property type="protein sequence ID" value="MDR5590611.1"/>
    <property type="molecule type" value="Genomic_DNA"/>
</dbReference>
<evidence type="ECO:0000313" key="3">
    <source>
        <dbReference type="Proteomes" id="UP001257234"/>
    </source>
</evidence>
<keyword evidence="3" id="KW-1185">Reference proteome</keyword>
<dbReference type="InterPro" id="IPR028974">
    <property type="entry name" value="TSP_type-3_rpt"/>
</dbReference>
<name>A0ABU1EQD5_9FLAO</name>
<gene>
    <name evidence="2" type="ORF">RE431_08165</name>
</gene>
<comment type="caution">
    <text evidence="2">The sequence shown here is derived from an EMBL/GenBank/DDBJ whole genome shotgun (WGS) entry which is preliminary data.</text>
</comment>
<organism evidence="2 3">
    <name type="scientific">Christiangramia sediminicola</name>
    <dbReference type="NCBI Taxonomy" id="3073267"/>
    <lineage>
        <taxon>Bacteria</taxon>
        <taxon>Pseudomonadati</taxon>
        <taxon>Bacteroidota</taxon>
        <taxon>Flavobacteriia</taxon>
        <taxon>Flavobacteriales</taxon>
        <taxon>Flavobacteriaceae</taxon>
        <taxon>Christiangramia</taxon>
    </lineage>
</organism>
<dbReference type="SUPFAM" id="SSF103647">
    <property type="entry name" value="TSP type-3 repeat"/>
    <property type="match status" value="1"/>
</dbReference>
<dbReference type="Proteomes" id="UP001257234">
    <property type="component" value="Unassembled WGS sequence"/>
</dbReference>
<dbReference type="RefSeq" id="WP_309561487.1">
    <property type="nucleotide sequence ID" value="NZ_JAVJIU010000003.1"/>
</dbReference>
<proteinExistence type="predicted"/>
<protein>
    <recommendedName>
        <fullName evidence="4">Thrombospondin type 3 repeat-containing protein</fullName>
    </recommendedName>
</protein>
<dbReference type="PROSITE" id="PS51257">
    <property type="entry name" value="PROKAR_LIPOPROTEIN"/>
    <property type="match status" value="1"/>
</dbReference>
<accession>A0ABU1EQD5</accession>